<reference evidence="6 7" key="1">
    <citation type="journal article" date="2016" name="Nat. Commun.">
        <title>Thousands of microbial genomes shed light on interconnected biogeochemical processes in an aquifer system.</title>
        <authorList>
            <person name="Anantharaman K."/>
            <person name="Brown C.T."/>
            <person name="Hug L.A."/>
            <person name="Sharon I."/>
            <person name="Castelle C.J."/>
            <person name="Probst A.J."/>
            <person name="Thomas B.C."/>
            <person name="Singh A."/>
            <person name="Wilkins M.J."/>
            <person name="Karaoz U."/>
            <person name="Brodie E.L."/>
            <person name="Williams K.H."/>
            <person name="Hubbard S.S."/>
            <person name="Banfield J.F."/>
        </authorList>
    </citation>
    <scope>NUCLEOTIDE SEQUENCE [LARGE SCALE GENOMIC DNA]</scope>
</reference>
<dbReference type="InterPro" id="IPR007197">
    <property type="entry name" value="rSAM"/>
</dbReference>
<dbReference type="SMART" id="SM00729">
    <property type="entry name" value="Elp3"/>
    <property type="match status" value="1"/>
</dbReference>
<dbReference type="SFLD" id="SFLDG01067">
    <property type="entry name" value="SPASM/twitch_domain_containing"/>
    <property type="match status" value="1"/>
</dbReference>
<keyword evidence="4" id="KW-0411">Iron-sulfur</keyword>
<feature type="domain" description="Radical SAM core" evidence="5">
    <location>
        <begin position="20"/>
        <end position="226"/>
    </location>
</feature>
<evidence type="ECO:0000256" key="3">
    <source>
        <dbReference type="ARBA" id="ARBA00023004"/>
    </source>
</evidence>
<dbReference type="InterPro" id="IPR006638">
    <property type="entry name" value="Elp3/MiaA/NifB-like_rSAM"/>
</dbReference>
<proteinExistence type="predicted"/>
<dbReference type="InterPro" id="IPR058240">
    <property type="entry name" value="rSAM_sf"/>
</dbReference>
<dbReference type="PROSITE" id="PS51918">
    <property type="entry name" value="RADICAL_SAM"/>
    <property type="match status" value="1"/>
</dbReference>
<dbReference type="PANTHER" id="PTHR11228:SF7">
    <property type="entry name" value="PQQA PEPTIDE CYCLASE"/>
    <property type="match status" value="1"/>
</dbReference>
<evidence type="ECO:0000256" key="2">
    <source>
        <dbReference type="ARBA" id="ARBA00022723"/>
    </source>
</evidence>
<dbReference type="GO" id="GO:0046872">
    <property type="term" value="F:metal ion binding"/>
    <property type="evidence" value="ECO:0007669"/>
    <property type="project" value="UniProtKB-KW"/>
</dbReference>
<dbReference type="GO" id="GO:0051536">
    <property type="term" value="F:iron-sulfur cluster binding"/>
    <property type="evidence" value="ECO:0007669"/>
    <property type="project" value="UniProtKB-KW"/>
</dbReference>
<dbReference type="Gene3D" id="3.20.20.70">
    <property type="entry name" value="Aldolase class I"/>
    <property type="match status" value="1"/>
</dbReference>
<comment type="caution">
    <text evidence="6">The sequence shown here is derived from an EMBL/GenBank/DDBJ whole genome shotgun (WGS) entry which is preliminary data.</text>
</comment>
<evidence type="ECO:0000313" key="6">
    <source>
        <dbReference type="EMBL" id="OGZ24003.1"/>
    </source>
</evidence>
<keyword evidence="3" id="KW-0408">Iron</keyword>
<evidence type="ECO:0000256" key="4">
    <source>
        <dbReference type="ARBA" id="ARBA00023014"/>
    </source>
</evidence>
<sequence>MEFIDKALFMESLLLSRYSKPKPLVAHINITNRCNLKCEYCYGSYPKKQIAQDIPTEKWIDLVNELKSLGTKRINIGGGEPLVRKDIGKIVGHMRKNRILTNMNTNGHLVKDMMDVVKKLTTVCISIDGNEEIHDKRKGAGSYRKVIEAIKAAKENGVAVHTSTLISKDNIQTIPSVLEVAKKYGCMAEFLLPFLQGAFPLLPDSQDIRHLFNNLIKYKKQGYPISMSYNALRYVLQWPDYQELYTTAIKKLSPAHIPCYAGKFMCIVDYDGLVYPCSSLVSNPMFAPLNFMEVGFKKAFENTLSHQCQSCYSFTSFNDYNMILSGDFKTVLNYIGNSFREKKFKNRKTFL</sequence>
<dbReference type="SUPFAM" id="SSF102114">
    <property type="entry name" value="Radical SAM enzymes"/>
    <property type="match status" value="1"/>
</dbReference>
<evidence type="ECO:0000313" key="7">
    <source>
        <dbReference type="Proteomes" id="UP000178647"/>
    </source>
</evidence>
<dbReference type="STRING" id="1801672.A2896_01535"/>
<evidence type="ECO:0000256" key="1">
    <source>
        <dbReference type="ARBA" id="ARBA00022691"/>
    </source>
</evidence>
<keyword evidence="1" id="KW-0949">S-adenosyl-L-methionine</keyword>
<dbReference type="EMBL" id="MHMH01000021">
    <property type="protein sequence ID" value="OGZ24003.1"/>
    <property type="molecule type" value="Genomic_DNA"/>
</dbReference>
<dbReference type="AlphaFoldDB" id="A0A1G2EDY5"/>
<gene>
    <name evidence="6" type="ORF">A2896_01535</name>
</gene>
<dbReference type="InterPro" id="IPR050377">
    <property type="entry name" value="Radical_SAM_PqqE_MftC-like"/>
</dbReference>
<dbReference type="PANTHER" id="PTHR11228">
    <property type="entry name" value="RADICAL SAM DOMAIN PROTEIN"/>
    <property type="match status" value="1"/>
</dbReference>
<dbReference type="SFLD" id="SFLDS00029">
    <property type="entry name" value="Radical_SAM"/>
    <property type="match status" value="1"/>
</dbReference>
<dbReference type="Pfam" id="PF04055">
    <property type="entry name" value="Radical_SAM"/>
    <property type="match status" value="1"/>
</dbReference>
<dbReference type="Proteomes" id="UP000178647">
    <property type="component" value="Unassembled WGS sequence"/>
</dbReference>
<organism evidence="6 7">
    <name type="scientific">Candidatus Nealsonbacteria bacterium RIFCSPLOWO2_01_FULL_43_32</name>
    <dbReference type="NCBI Taxonomy" id="1801672"/>
    <lineage>
        <taxon>Bacteria</taxon>
        <taxon>Candidatus Nealsoniibacteriota</taxon>
    </lineage>
</organism>
<dbReference type="SFLD" id="SFLDG01386">
    <property type="entry name" value="main_SPASM_domain-containing"/>
    <property type="match status" value="1"/>
</dbReference>
<name>A0A1G2EDY5_9BACT</name>
<dbReference type="CDD" id="cd01335">
    <property type="entry name" value="Radical_SAM"/>
    <property type="match status" value="1"/>
</dbReference>
<dbReference type="GO" id="GO:0003824">
    <property type="term" value="F:catalytic activity"/>
    <property type="evidence" value="ECO:0007669"/>
    <property type="project" value="InterPro"/>
</dbReference>
<protein>
    <recommendedName>
        <fullName evidence="5">Radical SAM core domain-containing protein</fullName>
    </recommendedName>
</protein>
<keyword evidence="2" id="KW-0479">Metal-binding</keyword>
<evidence type="ECO:0000259" key="5">
    <source>
        <dbReference type="PROSITE" id="PS51918"/>
    </source>
</evidence>
<accession>A0A1G2EDY5</accession>
<dbReference type="InterPro" id="IPR013785">
    <property type="entry name" value="Aldolase_TIM"/>
</dbReference>